<dbReference type="Proteomes" id="UP000237481">
    <property type="component" value="Unassembled WGS sequence"/>
</dbReference>
<dbReference type="Gene3D" id="3.40.50.1820">
    <property type="entry name" value="alpha/beta hydrolase"/>
    <property type="match status" value="1"/>
</dbReference>
<dbReference type="InterPro" id="IPR002925">
    <property type="entry name" value="Dienelactn_hydro"/>
</dbReference>
<reference evidence="3 4" key="1">
    <citation type="submission" date="2018-01" db="EMBL/GenBank/DDBJ databases">
        <title>Harnessing the power of phylogenomics to disentangle the directionality and signatures of interkingdom host jumping in the parasitic fungal genus Tolypocladium.</title>
        <authorList>
            <person name="Quandt C.A."/>
            <person name="Patterson W."/>
            <person name="Spatafora J.W."/>
        </authorList>
    </citation>
    <scope>NUCLEOTIDE SEQUENCE [LARGE SCALE GENOMIC DNA]</scope>
    <source>
        <strain evidence="3 4">NRBC 100945</strain>
    </source>
</reference>
<organism evidence="3 4">
    <name type="scientific">Tolypocladium paradoxum</name>
    <dbReference type="NCBI Taxonomy" id="94208"/>
    <lineage>
        <taxon>Eukaryota</taxon>
        <taxon>Fungi</taxon>
        <taxon>Dikarya</taxon>
        <taxon>Ascomycota</taxon>
        <taxon>Pezizomycotina</taxon>
        <taxon>Sordariomycetes</taxon>
        <taxon>Hypocreomycetidae</taxon>
        <taxon>Hypocreales</taxon>
        <taxon>Ophiocordycipitaceae</taxon>
        <taxon>Tolypocladium</taxon>
    </lineage>
</organism>
<dbReference type="SUPFAM" id="SSF53474">
    <property type="entry name" value="alpha/beta-Hydrolases"/>
    <property type="match status" value="1"/>
</dbReference>
<dbReference type="InterPro" id="IPR029058">
    <property type="entry name" value="AB_hydrolase_fold"/>
</dbReference>
<dbReference type="EMBL" id="PKSG01000061">
    <property type="protein sequence ID" value="POR39194.1"/>
    <property type="molecule type" value="Genomic_DNA"/>
</dbReference>
<comment type="caution">
    <text evidence="3">The sequence shown here is derived from an EMBL/GenBank/DDBJ whole genome shotgun (WGS) entry which is preliminary data.</text>
</comment>
<dbReference type="PANTHER" id="PTHR17630">
    <property type="entry name" value="DIENELACTONE HYDROLASE"/>
    <property type="match status" value="1"/>
</dbReference>
<accession>A0A2S4L9R6</accession>
<dbReference type="STRING" id="94208.A0A2S4L9R6"/>
<keyword evidence="4" id="KW-1185">Reference proteome</keyword>
<feature type="region of interest" description="Disordered" evidence="1">
    <location>
        <begin position="1"/>
        <end position="54"/>
    </location>
</feature>
<evidence type="ECO:0000313" key="4">
    <source>
        <dbReference type="Proteomes" id="UP000237481"/>
    </source>
</evidence>
<gene>
    <name evidence="3" type="ORF">TPAR_00605</name>
</gene>
<evidence type="ECO:0000313" key="3">
    <source>
        <dbReference type="EMBL" id="POR39194.1"/>
    </source>
</evidence>
<protein>
    <submittedName>
        <fullName evidence="3">Protein AIM2</fullName>
    </submittedName>
</protein>
<dbReference type="PANTHER" id="PTHR17630:SF80">
    <property type="entry name" value="DIENELACTONE HYDROLASE DOMAIN-CONTAINING PROTEIN"/>
    <property type="match status" value="1"/>
</dbReference>
<sequence>MTDADNATKAPESDAHEQQQTGAIIPGDTPAQTGPSMGEHCVTDRPTPSGQSATGEIIKLSDVDVYISKPADYPHTPSRLLLLLTGGTGIRSTNNQIQADKYAAAGFLVLMPDLFAGDTAPAATAIADDSTSLLEQVKLKAAEVTKSFMIDMWLARVTADKVMPILHRVIDAAREQYADAVQQGGGIYAVGYCVGGRFVLLLAKEAQGQQQGGDEESGMVKKGPYIKAGAVAHAASVIPDDFKNLKVPLSLVCVEDDPLFPNAVRSAGEDAMSDANLEHEVQVYPGVPHGFAVVGAYPDRSISDAQATAYEQMLKWIQGH</sequence>
<dbReference type="Pfam" id="PF01738">
    <property type="entry name" value="DLH"/>
    <property type="match status" value="1"/>
</dbReference>
<evidence type="ECO:0000256" key="1">
    <source>
        <dbReference type="SAM" id="MobiDB-lite"/>
    </source>
</evidence>
<evidence type="ECO:0000259" key="2">
    <source>
        <dbReference type="Pfam" id="PF01738"/>
    </source>
</evidence>
<dbReference type="GO" id="GO:0016787">
    <property type="term" value="F:hydrolase activity"/>
    <property type="evidence" value="ECO:0007669"/>
    <property type="project" value="InterPro"/>
</dbReference>
<name>A0A2S4L9R6_9HYPO</name>
<dbReference type="OrthoDB" id="1393670at2759"/>
<dbReference type="AlphaFoldDB" id="A0A2S4L9R6"/>
<proteinExistence type="predicted"/>
<feature type="domain" description="Dienelactone hydrolase" evidence="2">
    <location>
        <begin position="66"/>
        <end position="318"/>
    </location>
</feature>